<dbReference type="InterPro" id="IPR036866">
    <property type="entry name" value="RibonucZ/Hydroxyglut_hydro"/>
</dbReference>
<proteinExistence type="predicted"/>
<gene>
    <name evidence="1" type="ORF">H9726_05955</name>
</gene>
<protein>
    <submittedName>
        <fullName evidence="1">MBL fold metallo-hydrolase</fullName>
    </submittedName>
</protein>
<dbReference type="SUPFAM" id="SSF56281">
    <property type="entry name" value="Metallo-hydrolase/oxidoreductase"/>
    <property type="match status" value="1"/>
</dbReference>
<reference evidence="1" key="1">
    <citation type="journal article" date="2021" name="PeerJ">
        <title>Extensive microbial diversity within the chicken gut microbiome revealed by metagenomics and culture.</title>
        <authorList>
            <person name="Gilroy R."/>
            <person name="Ravi A."/>
            <person name="Getino M."/>
            <person name="Pursley I."/>
            <person name="Horton D.L."/>
            <person name="Alikhan N.F."/>
            <person name="Baker D."/>
            <person name="Gharbi K."/>
            <person name="Hall N."/>
            <person name="Watson M."/>
            <person name="Adriaenssens E.M."/>
            <person name="Foster-Nyarko E."/>
            <person name="Jarju S."/>
            <person name="Secka A."/>
            <person name="Antonio M."/>
            <person name="Oren A."/>
            <person name="Chaudhuri R.R."/>
            <person name="La Ragione R."/>
            <person name="Hildebrand F."/>
            <person name="Pallen M.J."/>
        </authorList>
    </citation>
    <scope>NUCLEOTIDE SEQUENCE</scope>
    <source>
        <strain evidence="1">CHK192-19661</strain>
    </source>
</reference>
<dbReference type="AlphaFoldDB" id="A0A9D2D7L5"/>
<accession>A0A9D2D7L5</accession>
<dbReference type="PANTHER" id="PTHR42967:SF1">
    <property type="entry name" value="MBL FOLD METALLO-HYDROLASE"/>
    <property type="match status" value="1"/>
</dbReference>
<reference evidence="1" key="2">
    <citation type="submission" date="2021-04" db="EMBL/GenBank/DDBJ databases">
        <authorList>
            <person name="Gilroy R."/>
        </authorList>
    </citation>
    <scope>NUCLEOTIDE SEQUENCE</scope>
    <source>
        <strain evidence="1">CHK192-19661</strain>
    </source>
</reference>
<comment type="caution">
    <text evidence="1">The sequence shown here is derived from an EMBL/GenBank/DDBJ whole genome shotgun (WGS) entry which is preliminary data.</text>
</comment>
<organism evidence="1 2">
    <name type="scientific">Candidatus Borkfalkia avicola</name>
    <dbReference type="NCBI Taxonomy" id="2838503"/>
    <lineage>
        <taxon>Bacteria</taxon>
        <taxon>Bacillati</taxon>
        <taxon>Bacillota</taxon>
        <taxon>Clostridia</taxon>
        <taxon>Christensenellales</taxon>
        <taxon>Christensenellaceae</taxon>
        <taxon>Candidatus Borkfalkia</taxon>
    </lineage>
</organism>
<sequence>MKIEYFGHSCFLMRSEGGVRFLTDPYTGVGYDMPRAEAEYVTCSHGHFDHAFVEGVGGVREVISSPGAYERGGWKLEGIPAFHDEVRGAKRGKNIVFVFEADGLRLCHMGDIGEAPSARLLDAIGRPDVLFIPVGGTYTVDAAGALDWIRAVRPGIAVAMHFRAPGCTLDIAPARSLEDAGAHCLKVPYEIDLSRMDEYAGKILIPERKDR</sequence>
<name>A0A9D2D7L5_9FIRM</name>
<dbReference type="EMBL" id="DXCF01000031">
    <property type="protein sequence ID" value="HIZ10013.1"/>
    <property type="molecule type" value="Genomic_DNA"/>
</dbReference>
<evidence type="ECO:0000313" key="2">
    <source>
        <dbReference type="Proteomes" id="UP000824025"/>
    </source>
</evidence>
<dbReference type="Gene3D" id="3.60.15.10">
    <property type="entry name" value="Ribonuclease Z/Hydroxyacylglutathione hydrolase-like"/>
    <property type="match status" value="1"/>
</dbReference>
<evidence type="ECO:0000313" key="1">
    <source>
        <dbReference type="EMBL" id="HIZ10013.1"/>
    </source>
</evidence>
<dbReference type="Proteomes" id="UP000824025">
    <property type="component" value="Unassembled WGS sequence"/>
</dbReference>
<dbReference type="PANTHER" id="PTHR42967">
    <property type="entry name" value="METAL DEPENDENT HYDROLASE"/>
    <property type="match status" value="1"/>
</dbReference>
<dbReference type="Pfam" id="PF13483">
    <property type="entry name" value="Lactamase_B_3"/>
    <property type="match status" value="1"/>
</dbReference>